<protein>
    <submittedName>
        <fullName evidence="2">Uncharacterized protein</fullName>
    </submittedName>
</protein>
<organism evidence="2 3">
    <name type="scientific">Fusarium oxysporum f. sp. cepae</name>
    <dbReference type="NCBI Taxonomy" id="396571"/>
    <lineage>
        <taxon>Eukaryota</taxon>
        <taxon>Fungi</taxon>
        <taxon>Dikarya</taxon>
        <taxon>Ascomycota</taxon>
        <taxon>Pezizomycotina</taxon>
        <taxon>Sordariomycetes</taxon>
        <taxon>Hypocreomycetidae</taxon>
        <taxon>Hypocreales</taxon>
        <taxon>Nectriaceae</taxon>
        <taxon>Fusarium</taxon>
        <taxon>Fusarium oxysporum species complex</taxon>
    </lineage>
</organism>
<dbReference type="EMBL" id="MRCU01000010">
    <property type="protein sequence ID" value="RKK10434.1"/>
    <property type="molecule type" value="Genomic_DNA"/>
</dbReference>
<accession>A0A3L6N1J8</accession>
<gene>
    <name evidence="2" type="ORF">BFJ65_g14434</name>
</gene>
<feature type="region of interest" description="Disordered" evidence="1">
    <location>
        <begin position="44"/>
        <end position="83"/>
    </location>
</feature>
<feature type="region of interest" description="Disordered" evidence="1">
    <location>
        <begin position="270"/>
        <end position="330"/>
    </location>
</feature>
<feature type="compositionally biased region" description="Basic and acidic residues" evidence="1">
    <location>
        <begin position="196"/>
        <end position="216"/>
    </location>
</feature>
<sequence length="330" mass="38068">MCTYVCQPILCVNSRNGQVCANNFRLDQPAQYVPDRYGASSYCYDTQRLPPTPQRSSAPSSPPYGLYRDGDEPDCSYTNNPSKKQSSALFIKGQGVLDQNCRNRQPNSRSQERILLADSPSTPSQKWSSPRTTSAPPTTYKYLVSSCRDPSNSRPVINDKRTIQPKQRRVRFVVVDSDCNSNHHRDYSSSSLDGRQSNDEVHRERRRENKGREEAELHLRDRIAEHNAKINSRHVVPAELPLPAAHLTTNGRFVGAMITDSRAGLAEERRRLSFEEERREDKARRPARREENKEEEAQRERHGQCMQPKRHPTSNRSRKRPVVTRMYRYE</sequence>
<comment type="caution">
    <text evidence="2">The sequence shown here is derived from an EMBL/GenBank/DDBJ whole genome shotgun (WGS) entry which is preliminary data.</text>
</comment>
<evidence type="ECO:0000256" key="1">
    <source>
        <dbReference type="SAM" id="MobiDB-lite"/>
    </source>
</evidence>
<reference evidence="2 3" key="1">
    <citation type="journal article" date="2018" name="Sci. Rep.">
        <title>Characterisation of pathogen-specific regions and novel effector candidates in Fusarium oxysporum f. sp. cepae.</title>
        <authorList>
            <person name="Armitage A.D."/>
            <person name="Taylor A."/>
            <person name="Sobczyk M.K."/>
            <person name="Baxter L."/>
            <person name="Greenfield B.P."/>
            <person name="Bates H.J."/>
            <person name="Wilson F."/>
            <person name="Jackson A.C."/>
            <person name="Ott S."/>
            <person name="Harrison R.J."/>
            <person name="Clarkson J.P."/>
        </authorList>
    </citation>
    <scope>NUCLEOTIDE SEQUENCE [LARGE SCALE GENOMIC DNA]</scope>
    <source>
        <strain evidence="2 3">FoC_Fus2</strain>
    </source>
</reference>
<feature type="region of interest" description="Disordered" evidence="1">
    <location>
        <begin position="175"/>
        <end position="216"/>
    </location>
</feature>
<proteinExistence type="predicted"/>
<feature type="region of interest" description="Disordered" evidence="1">
    <location>
        <begin position="99"/>
        <end position="138"/>
    </location>
</feature>
<dbReference type="Proteomes" id="UP000270866">
    <property type="component" value="Unassembled WGS sequence"/>
</dbReference>
<name>A0A3L6N1J8_FUSOX</name>
<feature type="compositionally biased region" description="Basic and acidic residues" evidence="1">
    <location>
        <begin position="270"/>
        <end position="303"/>
    </location>
</feature>
<feature type="compositionally biased region" description="Polar residues" evidence="1">
    <location>
        <begin position="100"/>
        <end position="109"/>
    </location>
</feature>
<feature type="compositionally biased region" description="Low complexity" evidence="1">
    <location>
        <begin position="128"/>
        <end position="138"/>
    </location>
</feature>
<evidence type="ECO:0000313" key="3">
    <source>
        <dbReference type="Proteomes" id="UP000270866"/>
    </source>
</evidence>
<evidence type="ECO:0000313" key="2">
    <source>
        <dbReference type="EMBL" id="RKK10434.1"/>
    </source>
</evidence>
<feature type="compositionally biased region" description="Basic residues" evidence="1">
    <location>
        <begin position="308"/>
        <end position="322"/>
    </location>
</feature>
<dbReference type="AlphaFoldDB" id="A0A3L6N1J8"/>